<proteinExistence type="predicted"/>
<evidence type="ECO:0000313" key="1">
    <source>
        <dbReference type="EMBL" id="KAG0444541.1"/>
    </source>
</evidence>
<comment type="caution">
    <text evidence="1">The sequence shown here is derived from an EMBL/GenBank/DDBJ whole genome shotgun (WGS) entry which is preliminary data.</text>
</comment>
<sequence length="420" mass="46801">MLFTVEQTEYAPPPTGLDASFLPGLPRPRLRRSPLRHVRTSSLPQAHAGPAIPFIFTEFVSPLFVAALLLSIVLRGSERLVGRTPRPTDWTCIFFSLFASSLTFGMASCRVPDNFLPTPGEPMTPWLTWKQGQGFLNHLEAIDAEDFPPKRKRAILFSFLGDEGSRVVDAFDLAGASASATQDEFQVLFSALDTHFASARNIIVERRKFVNQVQDPGETVLEYLGALRRLASFCDYGKALESRVADMFISGIHSTEVQDCLIREWPFSSTVERSGCPKWRGIIFTEDSASSSPVSPETRASFSPSFFSFPQQLAFPVGRRASARNDYYRRQAEPGPTRTPVQGVTFPDYDEFRSTIYTMTSPNDFPERQPDHRRQNVLADVKFRSEAPLQCFRIDAAAPRTAAPGHLTKAEVPQPPSTAD</sequence>
<keyword evidence="2" id="KW-1185">Reference proteome</keyword>
<dbReference type="EMBL" id="JABSTQ010001884">
    <property type="protein sequence ID" value="KAG0444541.1"/>
    <property type="molecule type" value="Genomic_DNA"/>
</dbReference>
<evidence type="ECO:0000313" key="2">
    <source>
        <dbReference type="Proteomes" id="UP000805193"/>
    </source>
</evidence>
<accession>A0AC60QYY4</accession>
<reference evidence="1 2" key="1">
    <citation type="journal article" date="2020" name="Cell">
        <title>Large-Scale Comparative Analyses of Tick Genomes Elucidate Their Genetic Diversity and Vector Capacities.</title>
        <authorList>
            <consortium name="Tick Genome and Microbiome Consortium (TIGMIC)"/>
            <person name="Jia N."/>
            <person name="Wang J."/>
            <person name="Shi W."/>
            <person name="Du L."/>
            <person name="Sun Y."/>
            <person name="Zhan W."/>
            <person name="Jiang J.F."/>
            <person name="Wang Q."/>
            <person name="Zhang B."/>
            <person name="Ji P."/>
            <person name="Bell-Sakyi L."/>
            <person name="Cui X.M."/>
            <person name="Yuan T.T."/>
            <person name="Jiang B.G."/>
            <person name="Yang W.F."/>
            <person name="Lam T.T."/>
            <person name="Chang Q.C."/>
            <person name="Ding S.J."/>
            <person name="Wang X.J."/>
            <person name="Zhu J.G."/>
            <person name="Ruan X.D."/>
            <person name="Zhao L."/>
            <person name="Wei J.T."/>
            <person name="Ye R.Z."/>
            <person name="Que T.C."/>
            <person name="Du C.H."/>
            <person name="Zhou Y.H."/>
            <person name="Cheng J.X."/>
            <person name="Dai P.F."/>
            <person name="Guo W.B."/>
            <person name="Han X.H."/>
            <person name="Huang E.J."/>
            <person name="Li L.F."/>
            <person name="Wei W."/>
            <person name="Gao Y.C."/>
            <person name="Liu J.Z."/>
            <person name="Shao H.Z."/>
            <person name="Wang X."/>
            <person name="Wang C.C."/>
            <person name="Yang T.C."/>
            <person name="Huo Q.B."/>
            <person name="Li W."/>
            <person name="Chen H.Y."/>
            <person name="Chen S.E."/>
            <person name="Zhou L.G."/>
            <person name="Ni X.B."/>
            <person name="Tian J.H."/>
            <person name="Sheng Y."/>
            <person name="Liu T."/>
            <person name="Pan Y.S."/>
            <person name="Xia L.Y."/>
            <person name="Li J."/>
            <person name="Zhao F."/>
            <person name="Cao W.C."/>
        </authorList>
    </citation>
    <scope>NUCLEOTIDE SEQUENCE [LARGE SCALE GENOMIC DNA]</scope>
    <source>
        <strain evidence="1">Iper-2018</strain>
    </source>
</reference>
<organism evidence="1 2">
    <name type="scientific">Ixodes persulcatus</name>
    <name type="common">Taiga tick</name>
    <dbReference type="NCBI Taxonomy" id="34615"/>
    <lineage>
        <taxon>Eukaryota</taxon>
        <taxon>Metazoa</taxon>
        <taxon>Ecdysozoa</taxon>
        <taxon>Arthropoda</taxon>
        <taxon>Chelicerata</taxon>
        <taxon>Arachnida</taxon>
        <taxon>Acari</taxon>
        <taxon>Parasitiformes</taxon>
        <taxon>Ixodida</taxon>
        <taxon>Ixodoidea</taxon>
        <taxon>Ixodidae</taxon>
        <taxon>Ixodinae</taxon>
        <taxon>Ixodes</taxon>
    </lineage>
</organism>
<gene>
    <name evidence="1" type="ORF">HPB47_013678</name>
</gene>
<name>A0AC60QYY4_IXOPE</name>
<dbReference type="Proteomes" id="UP000805193">
    <property type="component" value="Unassembled WGS sequence"/>
</dbReference>
<protein>
    <submittedName>
        <fullName evidence="1">Uncharacterized protein</fullName>
    </submittedName>
</protein>